<evidence type="ECO:0000313" key="3">
    <source>
        <dbReference type="Proteomes" id="UP000316801"/>
    </source>
</evidence>
<dbReference type="EMBL" id="VJMG01000053">
    <property type="protein sequence ID" value="TRL36500.1"/>
    <property type="molecule type" value="Genomic_DNA"/>
</dbReference>
<organism evidence="2 3">
    <name type="scientific">Rhizobium straminoryzae</name>
    <dbReference type="NCBI Taxonomy" id="1387186"/>
    <lineage>
        <taxon>Bacteria</taxon>
        <taxon>Pseudomonadati</taxon>
        <taxon>Pseudomonadota</taxon>
        <taxon>Alphaproteobacteria</taxon>
        <taxon>Hyphomicrobiales</taxon>
        <taxon>Rhizobiaceae</taxon>
        <taxon>Rhizobium/Agrobacterium group</taxon>
        <taxon>Rhizobium</taxon>
    </lineage>
</organism>
<keyword evidence="1" id="KW-0472">Membrane</keyword>
<dbReference type="RefSeq" id="WP_143126550.1">
    <property type="nucleotide sequence ID" value="NZ_VJMG01000053.1"/>
</dbReference>
<evidence type="ECO:0000256" key="1">
    <source>
        <dbReference type="SAM" id="Phobius"/>
    </source>
</evidence>
<accession>A0A549T3Y5</accession>
<feature type="transmembrane region" description="Helical" evidence="1">
    <location>
        <begin position="32"/>
        <end position="54"/>
    </location>
</feature>
<keyword evidence="1" id="KW-1133">Transmembrane helix</keyword>
<proteinExistence type="predicted"/>
<name>A0A549T3Y5_9HYPH</name>
<dbReference type="Proteomes" id="UP000316801">
    <property type="component" value="Unassembled WGS sequence"/>
</dbReference>
<sequence>MVLMLCVYPVITTLLYVLVPLTEGWATWHRTLLITPVMVFSIIFVVTPLILKYLHWLVIPRARPRS</sequence>
<feature type="transmembrane region" description="Helical" evidence="1">
    <location>
        <begin position="7"/>
        <end position="26"/>
    </location>
</feature>
<comment type="caution">
    <text evidence="2">The sequence shown here is derived from an EMBL/GenBank/DDBJ whole genome shotgun (WGS) entry which is preliminary data.</text>
</comment>
<keyword evidence="1" id="KW-0812">Transmembrane</keyword>
<dbReference type="AlphaFoldDB" id="A0A549T3Y5"/>
<keyword evidence="3" id="KW-1185">Reference proteome</keyword>
<protein>
    <submittedName>
        <fullName evidence="2">Uncharacterized protein</fullName>
    </submittedName>
</protein>
<evidence type="ECO:0000313" key="2">
    <source>
        <dbReference type="EMBL" id="TRL36500.1"/>
    </source>
</evidence>
<reference evidence="2 3" key="1">
    <citation type="submission" date="2019-07" db="EMBL/GenBank/DDBJ databases">
        <title>Ln-dependent methylotrophs.</title>
        <authorList>
            <person name="Tani A."/>
        </authorList>
    </citation>
    <scope>NUCLEOTIDE SEQUENCE [LARGE SCALE GENOMIC DNA]</scope>
    <source>
        <strain evidence="2 3">SM12</strain>
    </source>
</reference>
<gene>
    <name evidence="2" type="ORF">FNA46_17780</name>
</gene>